<reference evidence="6" key="1">
    <citation type="submission" date="2020-06" db="EMBL/GenBank/DDBJ databases">
        <title>Stable isotope informed genome-resolved metagenomics uncovers potential trophic interactions in rhizosphere soil.</title>
        <authorList>
            <person name="Starr E.P."/>
            <person name="Shi S."/>
            <person name="Blazewicz S.J."/>
            <person name="Koch B.J."/>
            <person name="Probst A.J."/>
            <person name="Hungate B.A."/>
            <person name="Pett-Ridge J."/>
            <person name="Firestone M.K."/>
            <person name="Banfield J.F."/>
        </authorList>
    </citation>
    <scope>NUCLEOTIDE SEQUENCE</scope>
    <source>
        <strain evidence="6">YM_69_17</strain>
    </source>
</reference>
<dbReference type="AlphaFoldDB" id="A0A952KGM7"/>
<dbReference type="CDD" id="cd05466">
    <property type="entry name" value="PBP2_LTTR_substrate"/>
    <property type="match status" value="1"/>
</dbReference>
<evidence type="ECO:0000313" key="6">
    <source>
        <dbReference type="EMBL" id="MBW8728917.1"/>
    </source>
</evidence>
<dbReference type="PROSITE" id="PS50931">
    <property type="entry name" value="HTH_LYSR"/>
    <property type="match status" value="1"/>
</dbReference>
<dbReference type="GO" id="GO:0003700">
    <property type="term" value="F:DNA-binding transcription factor activity"/>
    <property type="evidence" value="ECO:0007669"/>
    <property type="project" value="InterPro"/>
</dbReference>
<dbReference type="FunFam" id="1.10.10.10:FF:000001">
    <property type="entry name" value="LysR family transcriptional regulator"/>
    <property type="match status" value="1"/>
</dbReference>
<comment type="similarity">
    <text evidence="1">Belongs to the LysR transcriptional regulatory family.</text>
</comment>
<dbReference type="GO" id="GO:0003677">
    <property type="term" value="F:DNA binding"/>
    <property type="evidence" value="ECO:0007669"/>
    <property type="project" value="UniProtKB-KW"/>
</dbReference>
<evidence type="ECO:0000256" key="2">
    <source>
        <dbReference type="ARBA" id="ARBA00023015"/>
    </source>
</evidence>
<dbReference type="PRINTS" id="PR00039">
    <property type="entry name" value="HTHLYSR"/>
</dbReference>
<dbReference type="Pfam" id="PF03466">
    <property type="entry name" value="LysR_substrate"/>
    <property type="match status" value="1"/>
</dbReference>
<comment type="caution">
    <text evidence="6">The sequence shown here is derived from an EMBL/GenBank/DDBJ whole genome shotgun (WGS) entry which is preliminary data.</text>
</comment>
<dbReference type="InterPro" id="IPR000847">
    <property type="entry name" value="LysR_HTH_N"/>
</dbReference>
<evidence type="ECO:0000256" key="4">
    <source>
        <dbReference type="ARBA" id="ARBA00023163"/>
    </source>
</evidence>
<evidence type="ECO:0000313" key="7">
    <source>
        <dbReference type="Proteomes" id="UP000700706"/>
    </source>
</evidence>
<dbReference type="InterPro" id="IPR036390">
    <property type="entry name" value="WH_DNA-bd_sf"/>
</dbReference>
<sequence length="308" mass="33680">MVIRQLEYLVALAREKHFARAAEACRVSQPALSTALRQLEEELQVPIVERGHRFQGFTREGALVLEWAKKILADRDGLAQELAMLQQGLAGKLRIGAVPSALPIVSLITSPFAQGHPAVTVSVLSQTSIQIEAGLENFEIDVGVTYLDNEPLRHVRSLPLYQEDYILLMPADQAAASRRTIRWAEAAELPLCLLTPTMQNRRIIDGIFRSVGCSPHAAVETDSIINLCSHVRSGPWSSVMPRALLHLFGVPAGTRALRLVEPEATRTVGLVMADRDPPSPLARGLFDTARTLDLDAELQGTPLQPPSS</sequence>
<dbReference type="SUPFAM" id="SSF53850">
    <property type="entry name" value="Periplasmic binding protein-like II"/>
    <property type="match status" value="1"/>
</dbReference>
<dbReference type="Gene3D" id="3.40.190.290">
    <property type="match status" value="1"/>
</dbReference>
<evidence type="ECO:0000256" key="3">
    <source>
        <dbReference type="ARBA" id="ARBA00023125"/>
    </source>
</evidence>
<proteinExistence type="inferred from homology"/>
<dbReference type="InterPro" id="IPR005119">
    <property type="entry name" value="LysR_subst-bd"/>
</dbReference>
<feature type="domain" description="HTH lysR-type" evidence="5">
    <location>
        <begin position="1"/>
        <end position="58"/>
    </location>
</feature>
<dbReference type="GO" id="GO:0005829">
    <property type="term" value="C:cytosol"/>
    <property type="evidence" value="ECO:0007669"/>
    <property type="project" value="TreeGrafter"/>
</dbReference>
<dbReference type="InterPro" id="IPR036388">
    <property type="entry name" value="WH-like_DNA-bd_sf"/>
</dbReference>
<name>A0A952KGM7_9PROT</name>
<dbReference type="EMBL" id="JAEKLZ010000467">
    <property type="protein sequence ID" value="MBW8728917.1"/>
    <property type="molecule type" value="Genomic_DNA"/>
</dbReference>
<keyword evidence="3" id="KW-0238">DNA-binding</keyword>
<dbReference type="Proteomes" id="UP000700706">
    <property type="component" value="Unassembled WGS sequence"/>
</dbReference>
<evidence type="ECO:0000256" key="1">
    <source>
        <dbReference type="ARBA" id="ARBA00009437"/>
    </source>
</evidence>
<dbReference type="PANTHER" id="PTHR30419:SF31">
    <property type="entry name" value="BLR3139 PROTEIN"/>
    <property type="match status" value="1"/>
</dbReference>
<gene>
    <name evidence="6" type="ORF">JF625_27695</name>
</gene>
<dbReference type="PANTHER" id="PTHR30419">
    <property type="entry name" value="HTH-TYPE TRANSCRIPTIONAL REGULATOR YBHD"/>
    <property type="match status" value="1"/>
</dbReference>
<dbReference type="Pfam" id="PF00126">
    <property type="entry name" value="HTH_1"/>
    <property type="match status" value="1"/>
</dbReference>
<evidence type="ECO:0000259" key="5">
    <source>
        <dbReference type="PROSITE" id="PS50931"/>
    </source>
</evidence>
<dbReference type="InterPro" id="IPR050950">
    <property type="entry name" value="HTH-type_LysR_regulators"/>
</dbReference>
<organism evidence="6 7">
    <name type="scientific">Inquilinus limosus</name>
    <dbReference type="NCBI Taxonomy" id="171674"/>
    <lineage>
        <taxon>Bacteria</taxon>
        <taxon>Pseudomonadati</taxon>
        <taxon>Pseudomonadota</taxon>
        <taxon>Alphaproteobacteria</taxon>
        <taxon>Rhodospirillales</taxon>
        <taxon>Rhodospirillaceae</taxon>
        <taxon>Inquilinus</taxon>
    </lineage>
</organism>
<dbReference type="Gene3D" id="1.10.10.10">
    <property type="entry name" value="Winged helix-like DNA-binding domain superfamily/Winged helix DNA-binding domain"/>
    <property type="match status" value="1"/>
</dbReference>
<accession>A0A952KGM7</accession>
<keyword evidence="4" id="KW-0804">Transcription</keyword>
<keyword evidence="2" id="KW-0805">Transcription regulation</keyword>
<dbReference type="SUPFAM" id="SSF46785">
    <property type="entry name" value="Winged helix' DNA-binding domain"/>
    <property type="match status" value="1"/>
</dbReference>
<protein>
    <submittedName>
        <fullName evidence="6">LysR family transcriptional regulator</fullName>
    </submittedName>
</protein>